<keyword evidence="7" id="KW-1185">Reference proteome</keyword>
<evidence type="ECO:0000313" key="6">
    <source>
        <dbReference type="EMBL" id="EAX98396.1"/>
    </source>
</evidence>
<reference evidence="6" key="1">
    <citation type="submission" date="2006-10" db="EMBL/GenBank/DDBJ databases">
        <authorList>
            <person name="Amadeo P."/>
            <person name="Zhao Q."/>
            <person name="Wortman J."/>
            <person name="Fraser-Liggett C."/>
            <person name="Carlton J."/>
        </authorList>
    </citation>
    <scope>NUCLEOTIDE SEQUENCE</scope>
    <source>
        <strain evidence="6">G3</strain>
    </source>
</reference>
<gene>
    <name evidence="6" type="ORF">TVAG_125400</name>
</gene>
<evidence type="ECO:0000313" key="7">
    <source>
        <dbReference type="Proteomes" id="UP000001542"/>
    </source>
</evidence>
<dbReference type="PROSITE" id="PS00108">
    <property type="entry name" value="PROTEIN_KINASE_ST"/>
    <property type="match status" value="1"/>
</dbReference>
<dbReference type="GO" id="GO:0010506">
    <property type="term" value="P:regulation of autophagy"/>
    <property type="evidence" value="ECO:0007669"/>
    <property type="project" value="InterPro"/>
</dbReference>
<dbReference type="PANTHER" id="PTHR24348:SF68">
    <property type="entry name" value="SERINE_THREONINE-PROTEIN KINASE ATG1C"/>
    <property type="match status" value="1"/>
</dbReference>
<dbReference type="VEuPathDB" id="TrichDB:TVAG_125400"/>
<protein>
    <submittedName>
        <fullName evidence="6">CAMK family protein kinase</fullName>
    </submittedName>
</protein>
<keyword evidence="6" id="KW-0418">Kinase</keyword>
<dbReference type="InterPro" id="IPR000719">
    <property type="entry name" value="Prot_kinase_dom"/>
</dbReference>
<dbReference type="PROSITE" id="PS50011">
    <property type="entry name" value="PROTEIN_KINASE_DOM"/>
    <property type="match status" value="1"/>
</dbReference>
<dbReference type="GO" id="GO:0005524">
    <property type="term" value="F:ATP binding"/>
    <property type="evidence" value="ECO:0007669"/>
    <property type="project" value="UniProtKB-UniRule"/>
</dbReference>
<comment type="similarity">
    <text evidence="4">Belongs to the protein kinase superfamily.</text>
</comment>
<dbReference type="STRING" id="5722.A2F9L5"/>
<dbReference type="InParanoid" id="A2F9L5"/>
<dbReference type="InterPro" id="IPR045269">
    <property type="entry name" value="Atg1-like"/>
</dbReference>
<dbReference type="PANTHER" id="PTHR24348">
    <property type="entry name" value="SERINE/THREONINE-PROTEIN KINASE UNC-51-RELATED"/>
    <property type="match status" value="1"/>
</dbReference>
<dbReference type="VEuPathDB" id="TrichDB:TVAGG3_0941600"/>
<keyword evidence="1 3" id="KW-0547">Nucleotide-binding</keyword>
<feature type="binding site" evidence="3">
    <location>
        <position position="45"/>
    </location>
    <ligand>
        <name>ATP</name>
        <dbReference type="ChEBI" id="CHEBI:30616"/>
    </ligand>
</feature>
<dbReference type="InterPro" id="IPR017441">
    <property type="entry name" value="Protein_kinase_ATP_BS"/>
</dbReference>
<keyword evidence="4" id="KW-0723">Serine/threonine-protein kinase</keyword>
<dbReference type="Proteomes" id="UP000001542">
    <property type="component" value="Unassembled WGS sequence"/>
</dbReference>
<dbReference type="InterPro" id="IPR011009">
    <property type="entry name" value="Kinase-like_dom_sf"/>
</dbReference>
<dbReference type="EMBL" id="DS113677">
    <property type="protein sequence ID" value="EAX98396.1"/>
    <property type="molecule type" value="Genomic_DNA"/>
</dbReference>
<dbReference type="Gene3D" id="1.10.510.10">
    <property type="entry name" value="Transferase(Phosphotransferase) domain 1"/>
    <property type="match status" value="1"/>
</dbReference>
<dbReference type="GO" id="GO:0004674">
    <property type="term" value="F:protein serine/threonine kinase activity"/>
    <property type="evidence" value="ECO:0000318"/>
    <property type="project" value="GO_Central"/>
</dbReference>
<dbReference type="OrthoDB" id="40902at2759"/>
<dbReference type="FunFam" id="3.30.200.20:FF:000042">
    <property type="entry name" value="Aurora kinase A"/>
    <property type="match status" value="1"/>
</dbReference>
<evidence type="ECO:0000256" key="2">
    <source>
        <dbReference type="ARBA" id="ARBA00022840"/>
    </source>
</evidence>
<keyword evidence="6" id="KW-0808">Transferase</keyword>
<proteinExistence type="inferred from homology"/>
<dbReference type="AlphaFoldDB" id="A2F9L5"/>
<dbReference type="GO" id="GO:0051726">
    <property type="term" value="P:regulation of cell cycle"/>
    <property type="evidence" value="ECO:0000318"/>
    <property type="project" value="GO_Central"/>
</dbReference>
<evidence type="ECO:0000256" key="4">
    <source>
        <dbReference type="RuleBase" id="RU000304"/>
    </source>
</evidence>
<dbReference type="FunFam" id="1.10.510.10:FF:000578">
    <property type="entry name" value="CAMK family protein kinase"/>
    <property type="match status" value="1"/>
</dbReference>
<dbReference type="SMR" id="A2F9L5"/>
<evidence type="ECO:0000256" key="3">
    <source>
        <dbReference type="PROSITE-ProRule" id="PRU10141"/>
    </source>
</evidence>
<reference evidence="6" key="2">
    <citation type="journal article" date="2007" name="Science">
        <title>Draft genome sequence of the sexually transmitted pathogen Trichomonas vaginalis.</title>
        <authorList>
            <person name="Carlton J.M."/>
            <person name="Hirt R.P."/>
            <person name="Silva J.C."/>
            <person name="Delcher A.L."/>
            <person name="Schatz M."/>
            <person name="Zhao Q."/>
            <person name="Wortman J.R."/>
            <person name="Bidwell S.L."/>
            <person name="Alsmark U.C.M."/>
            <person name="Besteiro S."/>
            <person name="Sicheritz-Ponten T."/>
            <person name="Noel C.J."/>
            <person name="Dacks J.B."/>
            <person name="Foster P.G."/>
            <person name="Simillion C."/>
            <person name="Van de Peer Y."/>
            <person name="Miranda-Saavedra D."/>
            <person name="Barton G.J."/>
            <person name="Westrop G.D."/>
            <person name="Mueller S."/>
            <person name="Dessi D."/>
            <person name="Fiori P.L."/>
            <person name="Ren Q."/>
            <person name="Paulsen I."/>
            <person name="Zhang H."/>
            <person name="Bastida-Corcuera F.D."/>
            <person name="Simoes-Barbosa A."/>
            <person name="Brown M.T."/>
            <person name="Hayes R.D."/>
            <person name="Mukherjee M."/>
            <person name="Okumura C.Y."/>
            <person name="Schneider R."/>
            <person name="Smith A.J."/>
            <person name="Vanacova S."/>
            <person name="Villalvazo M."/>
            <person name="Haas B.J."/>
            <person name="Pertea M."/>
            <person name="Feldblyum T.V."/>
            <person name="Utterback T.R."/>
            <person name="Shu C.L."/>
            <person name="Osoegawa K."/>
            <person name="de Jong P.J."/>
            <person name="Hrdy I."/>
            <person name="Horvathova L."/>
            <person name="Zubacova Z."/>
            <person name="Dolezal P."/>
            <person name="Malik S.B."/>
            <person name="Logsdon J.M. Jr."/>
            <person name="Henze K."/>
            <person name="Gupta A."/>
            <person name="Wang C.C."/>
            <person name="Dunne R.L."/>
            <person name="Upcroft J.A."/>
            <person name="Upcroft P."/>
            <person name="White O."/>
            <person name="Salzberg S.L."/>
            <person name="Tang P."/>
            <person name="Chiu C.-H."/>
            <person name="Lee Y.-S."/>
            <person name="Embley T.M."/>
            <person name="Coombs G.H."/>
            <person name="Mottram J.C."/>
            <person name="Tachezy J."/>
            <person name="Fraser-Liggett C.M."/>
            <person name="Johnson P.J."/>
        </authorList>
    </citation>
    <scope>NUCLEOTIDE SEQUENCE [LARGE SCALE GENOMIC DNA]</scope>
    <source>
        <strain evidence="6">G3</strain>
    </source>
</reference>
<accession>A2F9L5</accession>
<dbReference type="eggNOG" id="KOG0586">
    <property type="taxonomic scope" value="Eukaryota"/>
</dbReference>
<name>A2F9L5_TRIV3</name>
<organism evidence="6 7">
    <name type="scientific">Trichomonas vaginalis (strain ATCC PRA-98 / G3)</name>
    <dbReference type="NCBI Taxonomy" id="412133"/>
    <lineage>
        <taxon>Eukaryota</taxon>
        <taxon>Metamonada</taxon>
        <taxon>Parabasalia</taxon>
        <taxon>Trichomonadida</taxon>
        <taxon>Trichomonadidae</taxon>
        <taxon>Trichomonas</taxon>
    </lineage>
</organism>
<keyword evidence="2 3" id="KW-0067">ATP-binding</keyword>
<sequence>MTEDVMMIINSQIKKYEIVSQLGEGGFASVFLGRHYLTKEFYAIKAISRDRAMECGLLCYLENELRLISRFDHPNIVKMYEIIYLQSYICIIMEYCPNGDLNNVINSDQPLHQCDKNRIALEILEALDYLHSRGISHRDIKPANIMFDKDMHVKLIDFGFAREQSESVSTMCGTQMLMAPEVICNYNYDGRKADMWSLAITLHALAVNCLPFEYRGDSQLAKDMKSRTLPINIIATGMIGWIVRNTLIYDPDKRASTAEILNHVKNNEYTYVVKRLPRVKRAKTSSILEQVEYRQNTPHILKVRTNKEGNPCIGNRLVRSKARFF</sequence>
<dbReference type="InterPro" id="IPR008271">
    <property type="entry name" value="Ser/Thr_kinase_AS"/>
</dbReference>
<dbReference type="PROSITE" id="PS00107">
    <property type="entry name" value="PROTEIN_KINASE_ATP"/>
    <property type="match status" value="1"/>
</dbReference>
<dbReference type="SMART" id="SM00220">
    <property type="entry name" value="S_TKc"/>
    <property type="match status" value="1"/>
</dbReference>
<dbReference type="Pfam" id="PF00069">
    <property type="entry name" value="Pkinase"/>
    <property type="match status" value="1"/>
</dbReference>
<feature type="domain" description="Protein kinase" evidence="5">
    <location>
        <begin position="16"/>
        <end position="272"/>
    </location>
</feature>
<dbReference type="SUPFAM" id="SSF56112">
    <property type="entry name" value="Protein kinase-like (PK-like)"/>
    <property type="match status" value="1"/>
</dbReference>
<dbReference type="KEGG" id="tva:4756191"/>
<evidence type="ECO:0000259" key="5">
    <source>
        <dbReference type="PROSITE" id="PS50011"/>
    </source>
</evidence>
<dbReference type="RefSeq" id="XP_001311326.1">
    <property type="nucleotide sequence ID" value="XM_001311325.1"/>
</dbReference>
<evidence type="ECO:0000256" key="1">
    <source>
        <dbReference type="ARBA" id="ARBA00022741"/>
    </source>
</evidence>